<dbReference type="Proteomes" id="UP000693946">
    <property type="component" value="Linkage Group LG8"/>
</dbReference>
<keyword evidence="2" id="KW-1185">Reference proteome</keyword>
<name>A0AAV6PXZ9_SOLSE</name>
<protein>
    <submittedName>
        <fullName evidence="1">Uncharacterized protein</fullName>
    </submittedName>
</protein>
<gene>
    <name evidence="1" type="ORF">JOB18_026404</name>
</gene>
<dbReference type="EMBL" id="JAGKHQ010000020">
    <property type="protein sequence ID" value="KAG7479483.1"/>
    <property type="molecule type" value="Genomic_DNA"/>
</dbReference>
<organism evidence="1 2">
    <name type="scientific">Solea senegalensis</name>
    <name type="common">Senegalese sole</name>
    <dbReference type="NCBI Taxonomy" id="28829"/>
    <lineage>
        <taxon>Eukaryota</taxon>
        <taxon>Metazoa</taxon>
        <taxon>Chordata</taxon>
        <taxon>Craniata</taxon>
        <taxon>Vertebrata</taxon>
        <taxon>Euteleostomi</taxon>
        <taxon>Actinopterygii</taxon>
        <taxon>Neopterygii</taxon>
        <taxon>Teleostei</taxon>
        <taxon>Neoteleostei</taxon>
        <taxon>Acanthomorphata</taxon>
        <taxon>Carangaria</taxon>
        <taxon>Pleuronectiformes</taxon>
        <taxon>Pleuronectoidei</taxon>
        <taxon>Soleidae</taxon>
        <taxon>Solea</taxon>
    </lineage>
</organism>
<dbReference type="AlphaFoldDB" id="A0AAV6PXZ9"/>
<evidence type="ECO:0000313" key="1">
    <source>
        <dbReference type="EMBL" id="KAG7479483.1"/>
    </source>
</evidence>
<reference evidence="1 2" key="1">
    <citation type="journal article" date="2021" name="Sci. Rep.">
        <title>Chromosome anchoring in Senegalese sole (Solea senegalensis) reveals sex-associated markers and genome rearrangements in flatfish.</title>
        <authorList>
            <person name="Guerrero-Cozar I."/>
            <person name="Gomez-Garrido J."/>
            <person name="Berbel C."/>
            <person name="Martinez-Blanch J.F."/>
            <person name="Alioto T."/>
            <person name="Claros M.G."/>
            <person name="Gagnaire P.A."/>
            <person name="Manchado M."/>
        </authorList>
    </citation>
    <scope>NUCLEOTIDE SEQUENCE [LARGE SCALE GENOMIC DNA]</scope>
    <source>
        <strain evidence="1">Sse05_10M</strain>
    </source>
</reference>
<evidence type="ECO:0000313" key="2">
    <source>
        <dbReference type="Proteomes" id="UP000693946"/>
    </source>
</evidence>
<comment type="caution">
    <text evidence="1">The sequence shown here is derived from an EMBL/GenBank/DDBJ whole genome shotgun (WGS) entry which is preliminary data.</text>
</comment>
<proteinExistence type="predicted"/>
<sequence>MHQTHGLCPDSVQPRVSARLPELSWNWATQKSSAAAVSSGLKACDDLINRQRSQTYPGAAMMSTLSSYTPLSKRGNRLCSVEMDGPSLHRQIDSMKMWLESRRKDTSIPLLSRYPVMSSEKDLA</sequence>
<accession>A0AAV6PXZ9</accession>